<proteinExistence type="predicted"/>
<sequence>MPLCCSANGSLVGAFSRWGWEISRKWIFFSCALFELFE</sequence>
<dbReference type="AlphaFoldDB" id="A0A0E9WJ76"/>
<name>A0A0E9WJ76_ANGAN</name>
<reference evidence="1" key="2">
    <citation type="journal article" date="2015" name="Fish Shellfish Immunol.">
        <title>Early steps in the European eel (Anguilla anguilla)-Vibrio vulnificus interaction in the gills: Role of the RtxA13 toxin.</title>
        <authorList>
            <person name="Callol A."/>
            <person name="Pajuelo D."/>
            <person name="Ebbesson L."/>
            <person name="Teles M."/>
            <person name="MacKenzie S."/>
            <person name="Amaro C."/>
        </authorList>
    </citation>
    <scope>NUCLEOTIDE SEQUENCE</scope>
</reference>
<dbReference type="EMBL" id="GBXM01018128">
    <property type="protein sequence ID" value="JAH90449.1"/>
    <property type="molecule type" value="Transcribed_RNA"/>
</dbReference>
<evidence type="ECO:0000313" key="1">
    <source>
        <dbReference type="EMBL" id="JAH90449.1"/>
    </source>
</evidence>
<accession>A0A0E9WJ76</accession>
<organism evidence="1">
    <name type="scientific">Anguilla anguilla</name>
    <name type="common">European freshwater eel</name>
    <name type="synonym">Muraena anguilla</name>
    <dbReference type="NCBI Taxonomy" id="7936"/>
    <lineage>
        <taxon>Eukaryota</taxon>
        <taxon>Metazoa</taxon>
        <taxon>Chordata</taxon>
        <taxon>Craniata</taxon>
        <taxon>Vertebrata</taxon>
        <taxon>Euteleostomi</taxon>
        <taxon>Actinopterygii</taxon>
        <taxon>Neopterygii</taxon>
        <taxon>Teleostei</taxon>
        <taxon>Anguilliformes</taxon>
        <taxon>Anguillidae</taxon>
        <taxon>Anguilla</taxon>
    </lineage>
</organism>
<reference evidence="1" key="1">
    <citation type="submission" date="2014-11" db="EMBL/GenBank/DDBJ databases">
        <authorList>
            <person name="Amaro Gonzalez C."/>
        </authorList>
    </citation>
    <scope>NUCLEOTIDE SEQUENCE</scope>
</reference>
<protein>
    <submittedName>
        <fullName evidence="1">Uncharacterized protein</fullName>
    </submittedName>
</protein>